<evidence type="ECO:0000313" key="3">
    <source>
        <dbReference type="EMBL" id="KAF2269458.1"/>
    </source>
</evidence>
<dbReference type="InterPro" id="IPR013154">
    <property type="entry name" value="ADH-like_N"/>
</dbReference>
<dbReference type="CDD" id="cd05188">
    <property type="entry name" value="MDR"/>
    <property type="match status" value="1"/>
</dbReference>
<dbReference type="SUPFAM" id="SSF51735">
    <property type="entry name" value="NAD(P)-binding Rossmann-fold domains"/>
    <property type="match status" value="1"/>
</dbReference>
<dbReference type="Gene3D" id="3.40.50.720">
    <property type="entry name" value="NAD(P)-binding Rossmann-like Domain"/>
    <property type="match status" value="1"/>
</dbReference>
<protein>
    <submittedName>
        <fullName evidence="3">GroES-like protein</fullName>
    </submittedName>
</protein>
<organism evidence="3 4">
    <name type="scientific">Lojkania enalia</name>
    <dbReference type="NCBI Taxonomy" id="147567"/>
    <lineage>
        <taxon>Eukaryota</taxon>
        <taxon>Fungi</taxon>
        <taxon>Dikarya</taxon>
        <taxon>Ascomycota</taxon>
        <taxon>Pezizomycotina</taxon>
        <taxon>Dothideomycetes</taxon>
        <taxon>Pleosporomycetidae</taxon>
        <taxon>Pleosporales</taxon>
        <taxon>Pleosporales incertae sedis</taxon>
        <taxon>Lojkania</taxon>
    </lineage>
</organism>
<name>A0A9P4NA68_9PLEO</name>
<feature type="domain" description="Alcohol dehydrogenase-like N-terminal" evidence="2">
    <location>
        <begin position="50"/>
        <end position="164"/>
    </location>
</feature>
<dbReference type="OrthoDB" id="5407715at2759"/>
<dbReference type="PANTHER" id="PTHR43677:SF4">
    <property type="entry name" value="QUINONE OXIDOREDUCTASE-LIKE PROTEIN 2"/>
    <property type="match status" value="1"/>
</dbReference>
<dbReference type="Pfam" id="PF08240">
    <property type="entry name" value="ADH_N"/>
    <property type="match status" value="1"/>
</dbReference>
<evidence type="ECO:0000259" key="2">
    <source>
        <dbReference type="Pfam" id="PF08240"/>
    </source>
</evidence>
<dbReference type="InterPro" id="IPR013149">
    <property type="entry name" value="ADH-like_C"/>
</dbReference>
<gene>
    <name evidence="3" type="ORF">CC78DRAFT_575020</name>
</gene>
<dbReference type="GO" id="GO:0016491">
    <property type="term" value="F:oxidoreductase activity"/>
    <property type="evidence" value="ECO:0007669"/>
    <property type="project" value="TreeGrafter"/>
</dbReference>
<keyword evidence="4" id="KW-1185">Reference proteome</keyword>
<dbReference type="AlphaFoldDB" id="A0A9P4NA68"/>
<dbReference type="GO" id="GO:0005739">
    <property type="term" value="C:mitochondrion"/>
    <property type="evidence" value="ECO:0007669"/>
    <property type="project" value="TreeGrafter"/>
</dbReference>
<accession>A0A9P4NA68</accession>
<proteinExistence type="predicted"/>
<comment type="caution">
    <text evidence="3">The sequence shown here is derived from an EMBL/GenBank/DDBJ whole genome shotgun (WGS) entry which is preliminary data.</text>
</comment>
<reference evidence="4" key="1">
    <citation type="journal article" date="2020" name="Stud. Mycol.">
        <title>101 Dothideomycetes genomes: A test case for predicting lifestyles and emergence of pathogens.</title>
        <authorList>
            <person name="Haridas S."/>
            <person name="Albert R."/>
            <person name="Binder M."/>
            <person name="Bloem J."/>
            <person name="LaButti K."/>
            <person name="Salamov A."/>
            <person name="Andreopoulos B."/>
            <person name="Baker S."/>
            <person name="Barry K."/>
            <person name="Bills G."/>
            <person name="Bluhm B."/>
            <person name="Cannon C."/>
            <person name="Castanera R."/>
            <person name="Culley D."/>
            <person name="Daum C."/>
            <person name="Ezra D."/>
            <person name="Gonzalez J."/>
            <person name="Henrissat B."/>
            <person name="Kuo A."/>
            <person name="Liang C."/>
            <person name="Lipzen A."/>
            <person name="Lutzoni F."/>
            <person name="Magnuson J."/>
            <person name="Mondo S."/>
            <person name="Nolan M."/>
            <person name="Ohm R."/>
            <person name="Pangilinan J."/>
            <person name="Park H.-J."/>
            <person name="Ramirez L."/>
            <person name="Alfaro M."/>
            <person name="Sun H."/>
            <person name="Tritt A."/>
            <person name="Yoshinaga Y."/>
            <person name="Zwiers L.-H."/>
            <person name="Turgeon B."/>
            <person name="Goodwin S."/>
            <person name="Spatafora J."/>
            <person name="Crous P."/>
            <person name="Grigoriev I."/>
        </authorList>
    </citation>
    <scope>NUCLEOTIDE SEQUENCE [LARGE SCALE GENOMIC DNA]</scope>
    <source>
        <strain evidence="4">CBS 304.66</strain>
    </source>
</reference>
<evidence type="ECO:0000313" key="4">
    <source>
        <dbReference type="Proteomes" id="UP000800093"/>
    </source>
</evidence>
<feature type="domain" description="Alcohol dehydrogenase-like C-terminal" evidence="1">
    <location>
        <begin position="213"/>
        <end position="344"/>
    </location>
</feature>
<dbReference type="InterPro" id="IPR011032">
    <property type="entry name" value="GroES-like_sf"/>
</dbReference>
<evidence type="ECO:0000259" key="1">
    <source>
        <dbReference type="Pfam" id="PF00107"/>
    </source>
</evidence>
<dbReference type="SUPFAM" id="SSF50129">
    <property type="entry name" value="GroES-like"/>
    <property type="match status" value="1"/>
</dbReference>
<dbReference type="Proteomes" id="UP000800093">
    <property type="component" value="Unassembled WGS sequence"/>
</dbReference>
<dbReference type="PANTHER" id="PTHR43677">
    <property type="entry name" value="SHORT-CHAIN DEHYDROGENASE/REDUCTASE"/>
    <property type="match status" value="1"/>
</dbReference>
<sequence length="387" mass="41864">MSDNISEFTFIAIFVFRGVKPLLGGHRALVLDSVEDGFSPKTWPTPEPVPGSAIVRVTASVVLSYFREIYNGQRQYPFPTPLVGGCSAIGRITAVGQDAAALQLGQLVYVDCVVRARDKPSELFLSTIHEGFSEGSKRLMKDVWHDGTLAEFVKVPLDNCIPLDEGRLCGSLGYSVLAMLYMSYLLVPYSGLQDIKLEPGETVAICPATGGYGGAGIQIAITMGARVISMGRNENELKRLKEHVKKSTPAANIKTVKITGDDDTDTLVLQKFGNIDAVLDISPPAAAKSTHLKSAIRALRHGGRCSLIGAVEDIMPGLTITGNNITLKGKFMYEREDMLQFVKMLGGMFPIGDNFVSTKVFGLAHWNEAFGEAARYTGIGKMVVLMP</sequence>
<dbReference type="InterPro" id="IPR051397">
    <property type="entry name" value="Zn-ADH-like_protein"/>
</dbReference>
<dbReference type="InterPro" id="IPR036291">
    <property type="entry name" value="NAD(P)-bd_dom_sf"/>
</dbReference>
<dbReference type="Gene3D" id="3.90.180.10">
    <property type="entry name" value="Medium-chain alcohol dehydrogenases, catalytic domain"/>
    <property type="match status" value="1"/>
</dbReference>
<dbReference type="EMBL" id="ML986582">
    <property type="protein sequence ID" value="KAF2269458.1"/>
    <property type="molecule type" value="Genomic_DNA"/>
</dbReference>
<dbReference type="Pfam" id="PF00107">
    <property type="entry name" value="ADH_zinc_N"/>
    <property type="match status" value="1"/>
</dbReference>